<dbReference type="InterPro" id="IPR036390">
    <property type="entry name" value="WH_DNA-bd_sf"/>
</dbReference>
<dbReference type="SUPFAM" id="SSF46785">
    <property type="entry name" value="Winged helix' DNA-binding domain"/>
    <property type="match status" value="1"/>
</dbReference>
<dbReference type="InterPro" id="IPR000524">
    <property type="entry name" value="Tscrpt_reg_HTH_GntR"/>
</dbReference>
<gene>
    <name evidence="5" type="primary">csiR_2</name>
    <name evidence="5" type="ORF">NIT7321_03665</name>
</gene>
<dbReference type="EMBL" id="CVRL01000045">
    <property type="protein sequence ID" value="CRL12785.1"/>
    <property type="molecule type" value="Genomic_DNA"/>
</dbReference>
<organism evidence="5 6">
    <name type="scientific">Phaeobacter italicus</name>
    <dbReference type="NCBI Taxonomy" id="481446"/>
    <lineage>
        <taxon>Bacteria</taxon>
        <taxon>Pseudomonadati</taxon>
        <taxon>Pseudomonadota</taxon>
        <taxon>Alphaproteobacteria</taxon>
        <taxon>Rhodobacterales</taxon>
        <taxon>Roseobacteraceae</taxon>
        <taxon>Phaeobacter</taxon>
    </lineage>
</organism>
<dbReference type="GO" id="GO:0003677">
    <property type="term" value="F:DNA binding"/>
    <property type="evidence" value="ECO:0007669"/>
    <property type="project" value="UniProtKB-KW"/>
</dbReference>
<dbReference type="PANTHER" id="PTHR43537:SF49">
    <property type="entry name" value="TRANSCRIPTIONAL REGULATORY PROTEIN"/>
    <property type="match status" value="1"/>
</dbReference>
<dbReference type="Gene3D" id="1.10.10.10">
    <property type="entry name" value="Winged helix-like DNA-binding domain superfamily/Winged helix DNA-binding domain"/>
    <property type="match status" value="1"/>
</dbReference>
<reference evidence="6" key="1">
    <citation type="submission" date="2015-05" db="EMBL/GenBank/DDBJ databases">
        <authorList>
            <person name="Rodrigo-Torres Lidia"/>
            <person name="Arahal R.David."/>
        </authorList>
    </citation>
    <scope>NUCLEOTIDE SEQUENCE [LARGE SCALE GENOMIC DNA]</scope>
    <source>
        <strain evidence="6">CECT 7321</strain>
    </source>
</reference>
<dbReference type="InterPro" id="IPR036388">
    <property type="entry name" value="WH-like_DNA-bd_sf"/>
</dbReference>
<proteinExistence type="predicted"/>
<keyword evidence="2" id="KW-0238">DNA-binding</keyword>
<dbReference type="GeneID" id="78398631"/>
<feature type="domain" description="HTH gntR-type" evidence="4">
    <location>
        <begin position="3"/>
        <end position="70"/>
    </location>
</feature>
<dbReference type="CDD" id="cd07377">
    <property type="entry name" value="WHTH_GntR"/>
    <property type="match status" value="1"/>
</dbReference>
<keyword evidence="6" id="KW-1185">Reference proteome</keyword>
<evidence type="ECO:0000313" key="5">
    <source>
        <dbReference type="EMBL" id="CRL12785.1"/>
    </source>
</evidence>
<dbReference type="Gene3D" id="1.20.120.530">
    <property type="entry name" value="GntR ligand-binding domain-like"/>
    <property type="match status" value="1"/>
</dbReference>
<name>A0A0H5DJB6_9RHOB</name>
<dbReference type="SMART" id="SM00895">
    <property type="entry name" value="FCD"/>
    <property type="match status" value="1"/>
</dbReference>
<protein>
    <submittedName>
        <fullName evidence="5">Carbon starvation induced regulator</fullName>
    </submittedName>
</protein>
<evidence type="ECO:0000256" key="1">
    <source>
        <dbReference type="ARBA" id="ARBA00023015"/>
    </source>
</evidence>
<dbReference type="Pfam" id="PF07729">
    <property type="entry name" value="FCD"/>
    <property type="match status" value="1"/>
</dbReference>
<dbReference type="InterPro" id="IPR008920">
    <property type="entry name" value="TF_FadR/GntR_C"/>
</dbReference>
<evidence type="ECO:0000256" key="2">
    <source>
        <dbReference type="ARBA" id="ARBA00023125"/>
    </source>
</evidence>
<keyword evidence="3" id="KW-0804">Transcription</keyword>
<evidence type="ECO:0000259" key="4">
    <source>
        <dbReference type="PROSITE" id="PS50949"/>
    </source>
</evidence>
<dbReference type="InterPro" id="IPR011711">
    <property type="entry name" value="GntR_C"/>
</dbReference>
<evidence type="ECO:0000256" key="3">
    <source>
        <dbReference type="ARBA" id="ARBA00023163"/>
    </source>
</evidence>
<keyword evidence="1" id="KW-0805">Transcription regulation</keyword>
<evidence type="ECO:0000313" key="6">
    <source>
        <dbReference type="Proteomes" id="UP000043764"/>
    </source>
</evidence>
<dbReference type="SUPFAM" id="SSF48008">
    <property type="entry name" value="GntR ligand-binding domain-like"/>
    <property type="match status" value="1"/>
</dbReference>
<dbReference type="STRING" id="481446.NIT7645_02988"/>
<dbReference type="Proteomes" id="UP000043764">
    <property type="component" value="Unassembled WGS sequence"/>
</dbReference>
<dbReference type="SMART" id="SM00345">
    <property type="entry name" value="HTH_GNTR"/>
    <property type="match status" value="1"/>
</dbReference>
<sequence>MNATISDRIYHALSERIVRGELPAGEKLRQDHIAREFNTSHVPVREALLRLEAHGLALSIPRRGTRVTALDPAEIREVIEMRVSLELLALQNAFAHFTPEDITAADTARLACDAATDMTDWEQKNRAFHRIILTPCQMPRLLATIDDLHIASARHLFANWKQRWTQRVDTDHALVVQAMRRRDVTTACDILRRHLRRVR</sequence>
<dbReference type="AlphaFoldDB" id="A0A0H5DJB6"/>
<dbReference type="RefSeq" id="WP_008561154.1">
    <property type="nucleotide sequence ID" value="NZ_CAKZKN010000096.1"/>
</dbReference>
<dbReference type="PANTHER" id="PTHR43537">
    <property type="entry name" value="TRANSCRIPTIONAL REGULATOR, GNTR FAMILY"/>
    <property type="match status" value="1"/>
</dbReference>
<dbReference type="PROSITE" id="PS50949">
    <property type="entry name" value="HTH_GNTR"/>
    <property type="match status" value="1"/>
</dbReference>
<accession>A0A0H5DJB6</accession>
<dbReference type="GO" id="GO:0003700">
    <property type="term" value="F:DNA-binding transcription factor activity"/>
    <property type="evidence" value="ECO:0007669"/>
    <property type="project" value="InterPro"/>
</dbReference>
<dbReference type="Pfam" id="PF00392">
    <property type="entry name" value="GntR"/>
    <property type="match status" value="1"/>
</dbReference>